<dbReference type="Pfam" id="PF00387">
    <property type="entry name" value="PI-PLC-Y"/>
    <property type="match status" value="1"/>
</dbReference>
<evidence type="ECO:0000259" key="8">
    <source>
        <dbReference type="PROSITE" id="PS50004"/>
    </source>
</evidence>
<dbReference type="PRINTS" id="PR00390">
    <property type="entry name" value="PHPHLIPASEC"/>
</dbReference>
<dbReference type="SUPFAM" id="SSF51695">
    <property type="entry name" value="PLC-like phosphodiesterases"/>
    <property type="match status" value="1"/>
</dbReference>
<accession>A0A8H3TRC3</accession>
<dbReference type="PROSITE" id="PS50007">
    <property type="entry name" value="PIPLC_X_DOMAIN"/>
    <property type="match status" value="1"/>
</dbReference>
<evidence type="ECO:0000256" key="6">
    <source>
        <dbReference type="RuleBase" id="RU361133"/>
    </source>
</evidence>
<proteinExistence type="predicted"/>
<name>A0A8H3TRC3_9TREE</name>
<dbReference type="InterPro" id="IPR017946">
    <property type="entry name" value="PLC-like_Pdiesterase_TIM-brl"/>
</dbReference>
<evidence type="ECO:0000256" key="3">
    <source>
        <dbReference type="ARBA" id="ARBA00022963"/>
    </source>
</evidence>
<evidence type="ECO:0000259" key="9">
    <source>
        <dbReference type="PROSITE" id="PS50008"/>
    </source>
</evidence>
<keyword evidence="3 6" id="KW-0442">Lipid degradation</keyword>
<evidence type="ECO:0000256" key="7">
    <source>
        <dbReference type="SAM" id="MobiDB-lite"/>
    </source>
</evidence>
<evidence type="ECO:0000256" key="5">
    <source>
        <dbReference type="ARBA" id="ARBA00023224"/>
    </source>
</evidence>
<evidence type="ECO:0000256" key="2">
    <source>
        <dbReference type="ARBA" id="ARBA00022801"/>
    </source>
</evidence>
<dbReference type="EMBL" id="BLZA01000013">
    <property type="protein sequence ID" value="GHJ85738.1"/>
    <property type="molecule type" value="Genomic_DNA"/>
</dbReference>
<feature type="region of interest" description="Disordered" evidence="7">
    <location>
        <begin position="230"/>
        <end position="265"/>
    </location>
</feature>
<evidence type="ECO:0000313" key="12">
    <source>
        <dbReference type="Proteomes" id="UP000620104"/>
    </source>
</evidence>
<feature type="region of interest" description="Disordered" evidence="7">
    <location>
        <begin position="595"/>
        <end position="616"/>
    </location>
</feature>
<dbReference type="InterPro" id="IPR000008">
    <property type="entry name" value="C2_dom"/>
</dbReference>
<dbReference type="CDD" id="cd08558">
    <property type="entry name" value="PI-PLCc_eukaryota"/>
    <property type="match status" value="1"/>
</dbReference>
<reference evidence="11" key="1">
    <citation type="submission" date="2020-07" db="EMBL/GenBank/DDBJ databases">
        <title>Draft Genome Sequence of a Deep-Sea Yeast, Naganishia (Cryptococcus) liquefaciens strain N6.</title>
        <authorList>
            <person name="Han Y.W."/>
            <person name="Kajitani R."/>
            <person name="Morimoto H."/>
            <person name="Parhat M."/>
            <person name="Tsubouchi H."/>
            <person name="Bakenova O."/>
            <person name="Ogata M."/>
            <person name="Argunhan B."/>
            <person name="Aoki R."/>
            <person name="Kajiwara S."/>
            <person name="Itoh T."/>
            <person name="Iwasaki H."/>
        </authorList>
    </citation>
    <scope>NUCLEOTIDE SEQUENCE</scope>
    <source>
        <strain evidence="11">N6</strain>
    </source>
</reference>
<keyword evidence="5" id="KW-0807">Transducer</keyword>
<dbReference type="InterPro" id="IPR002048">
    <property type="entry name" value="EF_hand_dom"/>
</dbReference>
<evidence type="ECO:0000256" key="1">
    <source>
        <dbReference type="ARBA" id="ARBA00012368"/>
    </source>
</evidence>
<dbReference type="Gene3D" id="3.20.20.190">
    <property type="entry name" value="Phosphatidylinositol (PI) phosphodiesterase"/>
    <property type="match status" value="1"/>
</dbReference>
<dbReference type="SMART" id="SM00149">
    <property type="entry name" value="PLCYc"/>
    <property type="match status" value="1"/>
</dbReference>
<dbReference type="GO" id="GO:0016042">
    <property type="term" value="P:lipid catabolic process"/>
    <property type="evidence" value="ECO:0007669"/>
    <property type="project" value="UniProtKB-KW"/>
</dbReference>
<dbReference type="PROSITE" id="PS50004">
    <property type="entry name" value="C2"/>
    <property type="match status" value="1"/>
</dbReference>
<evidence type="ECO:0000256" key="4">
    <source>
        <dbReference type="ARBA" id="ARBA00023098"/>
    </source>
</evidence>
<dbReference type="GO" id="GO:0004435">
    <property type="term" value="F:phosphatidylinositol-4,5-bisphosphate phospholipase C activity"/>
    <property type="evidence" value="ECO:0007669"/>
    <property type="project" value="UniProtKB-EC"/>
</dbReference>
<dbReference type="Proteomes" id="UP000620104">
    <property type="component" value="Unassembled WGS sequence"/>
</dbReference>
<comment type="caution">
    <text evidence="11">The sequence shown here is derived from an EMBL/GenBank/DDBJ whole genome shotgun (WGS) entry which is preliminary data.</text>
</comment>
<dbReference type="SUPFAM" id="SSF49562">
    <property type="entry name" value="C2 domain (Calcium/lipid-binding domain, CaLB)"/>
    <property type="match status" value="1"/>
</dbReference>
<dbReference type="Gene3D" id="2.60.40.150">
    <property type="entry name" value="C2 domain"/>
    <property type="match status" value="1"/>
</dbReference>
<evidence type="ECO:0000259" key="10">
    <source>
        <dbReference type="PROSITE" id="PS50222"/>
    </source>
</evidence>
<keyword evidence="12" id="KW-1185">Reference proteome</keyword>
<protein>
    <recommendedName>
        <fullName evidence="1 6">Phosphoinositide phospholipase C</fullName>
        <ecNumber evidence="1 6">3.1.4.11</ecNumber>
    </recommendedName>
</protein>
<dbReference type="PANTHER" id="PTHR10336:SF36">
    <property type="entry name" value="1-PHOSPHATIDYLINOSITOL 4,5-BISPHOSPHATE PHOSPHODIESTERASE BETA-4"/>
    <property type="match status" value="1"/>
</dbReference>
<sequence length="969" mass="107147">MDLLSRPPSRTNATKVFVDQGSESTTVRECQGDKNNDDAIQLSTSPEKITGLAQADTGTSTSSMQLRLSAKPDIPEPLLRGVPMIKISNRKVKQRTFRLEAPCGLNPALGELVGDRRGIEGYATICWESRKIGRVAVDQIREIRYGSSARPSTTSSASFPSSVITSAANSRWISIVYILPPASWKTVNMIALNDEMFDLSPDPPMSTEAALQGDDLNIGKSGIIGILGAKDETPSERSPRASLLESLPERPPARTHRTFSDPEEQNAERMVTLPEILAMCRKIGISQKVGQTYPSASSGDVSVQQNLGDNIGLIEMYFLSIDHDGRGFLDFEQFRAIVKMIRSNPDVADVWRKLSSTDGISRQAGITLPTFAQWLRNSQGSRATDDEILRMFHEFSSRGSSTDSSGGLMTLETFSAFLASPDNSVLHTRHRKVCQDMDRPLPEYFVSSSHNTYLIGNQWKGESTVEGYVRALLAGCRSVEIDCYDGDVEPEVTHGNTLTASVPVRDVCTAIASYAFMASPYPIIISAEVHCSAQQQKVLVDVLKEVFGDALVTAPVGAMEEWQEETLPSPEQLKYRIMFKSKRVKDIKQRRASDPKKLLISSSTESTTESELERAGQVSSRSGFFDRVTAKVSSLGLDSPPYTSERRRSFRRTPVRSSSVDSDNPLQPLRTDEAVPASQSKTRTKVSIIPELAALMIYTAGVKYQGFSKLIDYKATEMFSVSEKVAKKLLRTTPSDFIKHNRTHLSRVYPQGTRISSSNYLPHHYWAMGCQLVALNWQTYDLAFAINHAMFTRNGRSGWLLKPDGLRMKGKDGFGSLEDRILQLNIISGHSLPLPPDVSLDEARLYVEASLFVPDLVLDSARPRGDASPSGLLTRSRTRVVAYNTYNPRWGETIRVGCKVPGGLDDICFLRVEVKHQISVSDDITVAHFCGAIGSLETGLRYIPLFDKQMSQFLYSTLLIESEIKTASQ</sequence>
<feature type="domain" description="EF-hand" evidence="10">
    <location>
        <begin position="309"/>
        <end position="344"/>
    </location>
</feature>
<dbReference type="Gene3D" id="1.10.238.10">
    <property type="entry name" value="EF-hand"/>
    <property type="match status" value="1"/>
</dbReference>
<feature type="compositionally biased region" description="Basic and acidic residues" evidence="7">
    <location>
        <begin position="230"/>
        <end position="239"/>
    </location>
</feature>
<dbReference type="SMART" id="SM00148">
    <property type="entry name" value="PLCXc"/>
    <property type="match status" value="1"/>
</dbReference>
<dbReference type="InterPro" id="IPR001711">
    <property type="entry name" value="PLipase_C_Pinositol-sp_Y"/>
</dbReference>
<dbReference type="CDD" id="cd00275">
    <property type="entry name" value="C2_PLC_like"/>
    <property type="match status" value="1"/>
</dbReference>
<dbReference type="GO" id="GO:0048015">
    <property type="term" value="P:phosphatidylinositol-mediated signaling"/>
    <property type="evidence" value="ECO:0007669"/>
    <property type="project" value="TreeGrafter"/>
</dbReference>
<dbReference type="Pfam" id="PF00388">
    <property type="entry name" value="PI-PLC-X"/>
    <property type="match status" value="1"/>
</dbReference>
<dbReference type="AlphaFoldDB" id="A0A8H3TRC3"/>
<organism evidence="11 12">
    <name type="scientific">Naganishia liquefaciens</name>
    <dbReference type="NCBI Taxonomy" id="104408"/>
    <lineage>
        <taxon>Eukaryota</taxon>
        <taxon>Fungi</taxon>
        <taxon>Dikarya</taxon>
        <taxon>Basidiomycota</taxon>
        <taxon>Agaricomycotina</taxon>
        <taxon>Tremellomycetes</taxon>
        <taxon>Filobasidiales</taxon>
        <taxon>Filobasidiaceae</taxon>
        <taxon>Naganishia</taxon>
    </lineage>
</organism>
<feature type="domain" description="PI-PLC Y-box" evidence="9">
    <location>
        <begin position="692"/>
        <end position="807"/>
    </location>
</feature>
<dbReference type="EC" id="3.1.4.11" evidence="1 6"/>
<dbReference type="SUPFAM" id="SSF47473">
    <property type="entry name" value="EF-hand"/>
    <property type="match status" value="1"/>
</dbReference>
<feature type="region of interest" description="Disordered" evidence="7">
    <location>
        <begin position="636"/>
        <end position="680"/>
    </location>
</feature>
<dbReference type="OrthoDB" id="2592396at2759"/>
<dbReference type="InterPro" id="IPR000909">
    <property type="entry name" value="PLipase_C_PInositol-sp_X_dom"/>
</dbReference>
<dbReference type="InterPro" id="IPR001192">
    <property type="entry name" value="PI-PLC_fam"/>
</dbReference>
<dbReference type="PROSITE" id="PS50222">
    <property type="entry name" value="EF_HAND_2"/>
    <property type="match status" value="1"/>
</dbReference>
<comment type="catalytic activity">
    <reaction evidence="6">
        <text>a 1,2-diacyl-sn-glycero-3-phospho-(1D-myo-inositol-4,5-bisphosphate) + H2O = 1D-myo-inositol 1,4,5-trisphosphate + a 1,2-diacyl-sn-glycerol + H(+)</text>
        <dbReference type="Rhea" id="RHEA:33179"/>
        <dbReference type="ChEBI" id="CHEBI:15377"/>
        <dbReference type="ChEBI" id="CHEBI:15378"/>
        <dbReference type="ChEBI" id="CHEBI:17815"/>
        <dbReference type="ChEBI" id="CHEBI:58456"/>
        <dbReference type="ChEBI" id="CHEBI:203600"/>
        <dbReference type="EC" id="3.1.4.11"/>
    </reaction>
</comment>
<dbReference type="GO" id="GO:0051209">
    <property type="term" value="P:release of sequestered calcium ion into cytosol"/>
    <property type="evidence" value="ECO:0007669"/>
    <property type="project" value="TreeGrafter"/>
</dbReference>
<dbReference type="PANTHER" id="PTHR10336">
    <property type="entry name" value="PHOSPHOINOSITIDE-SPECIFIC PHOSPHOLIPASE C FAMILY PROTEIN"/>
    <property type="match status" value="1"/>
</dbReference>
<evidence type="ECO:0000313" key="11">
    <source>
        <dbReference type="EMBL" id="GHJ85738.1"/>
    </source>
</evidence>
<keyword evidence="2 6" id="KW-0378">Hydrolase</keyword>
<dbReference type="GO" id="GO:0005509">
    <property type="term" value="F:calcium ion binding"/>
    <property type="evidence" value="ECO:0007669"/>
    <property type="project" value="InterPro"/>
</dbReference>
<keyword evidence="4 6" id="KW-0443">Lipid metabolism</keyword>
<dbReference type="InterPro" id="IPR011992">
    <property type="entry name" value="EF-hand-dom_pair"/>
</dbReference>
<feature type="domain" description="C2" evidence="8">
    <location>
        <begin position="802"/>
        <end position="947"/>
    </location>
</feature>
<dbReference type="InterPro" id="IPR035892">
    <property type="entry name" value="C2_domain_sf"/>
</dbReference>
<dbReference type="PROSITE" id="PS50008">
    <property type="entry name" value="PIPLC_Y_DOMAIN"/>
    <property type="match status" value="1"/>
</dbReference>
<gene>
    <name evidence="11" type="ORF">NliqN6_2140</name>
</gene>